<name>A0A1G1VNL1_9BACT</name>
<dbReference type="InterPro" id="IPR013216">
    <property type="entry name" value="Methyltransf_11"/>
</dbReference>
<protein>
    <recommendedName>
        <fullName evidence="1">Methyltransferase type 11 domain-containing protein</fullName>
    </recommendedName>
</protein>
<dbReference type="Proteomes" id="UP000179069">
    <property type="component" value="Unassembled WGS sequence"/>
</dbReference>
<proteinExistence type="predicted"/>
<evidence type="ECO:0000259" key="1">
    <source>
        <dbReference type="Pfam" id="PF08241"/>
    </source>
</evidence>
<dbReference type="CDD" id="cd02440">
    <property type="entry name" value="AdoMet_MTases"/>
    <property type="match status" value="1"/>
</dbReference>
<dbReference type="PANTHER" id="PTHR43861">
    <property type="entry name" value="TRANS-ACONITATE 2-METHYLTRANSFERASE-RELATED"/>
    <property type="match status" value="1"/>
</dbReference>
<dbReference type="SUPFAM" id="SSF53335">
    <property type="entry name" value="S-adenosyl-L-methionine-dependent methyltransferases"/>
    <property type="match status" value="1"/>
</dbReference>
<sequence>MWLQAAQDNNARLASLVEAAKAATLLDLGCDDGVVALERVKDKITNPLIYGLDVSPQKVRLARKRGIKATVANLEHPFPFANNTFDLLTANQIIEHLVNVDGFLKEVHRVLKPGGYLILSTENLSSWHNIVALLFGWQAFSQHISLVRNVGNPLRPFGYGKSKPQGMHVRIFTPRGLREMLEIYRLVVERTFAAGYYPFPPPVSGLFSVVDRVHAAFIGVKARKTANV</sequence>
<dbReference type="Gene3D" id="3.40.50.150">
    <property type="entry name" value="Vaccinia Virus protein VP39"/>
    <property type="match status" value="1"/>
</dbReference>
<evidence type="ECO:0000313" key="3">
    <source>
        <dbReference type="Proteomes" id="UP000179069"/>
    </source>
</evidence>
<dbReference type="EMBL" id="MHCI01000008">
    <property type="protein sequence ID" value="OGY16981.1"/>
    <property type="molecule type" value="Genomic_DNA"/>
</dbReference>
<accession>A0A1G1VNL1</accession>
<evidence type="ECO:0000313" key="2">
    <source>
        <dbReference type="EMBL" id="OGY16981.1"/>
    </source>
</evidence>
<organism evidence="2 3">
    <name type="scientific">Candidatus Chisholmbacteria bacterium RIFCSPHIGHO2_01_FULL_49_18</name>
    <dbReference type="NCBI Taxonomy" id="1797590"/>
    <lineage>
        <taxon>Bacteria</taxon>
        <taxon>Candidatus Chisholmiibacteriota</taxon>
    </lineage>
</organism>
<dbReference type="AlphaFoldDB" id="A0A1G1VNL1"/>
<gene>
    <name evidence="2" type="ORF">A2785_02290</name>
</gene>
<comment type="caution">
    <text evidence="2">The sequence shown here is derived from an EMBL/GenBank/DDBJ whole genome shotgun (WGS) entry which is preliminary data.</text>
</comment>
<dbReference type="InterPro" id="IPR029063">
    <property type="entry name" value="SAM-dependent_MTases_sf"/>
</dbReference>
<dbReference type="Pfam" id="PF08241">
    <property type="entry name" value="Methyltransf_11"/>
    <property type="match status" value="1"/>
</dbReference>
<reference evidence="2 3" key="1">
    <citation type="journal article" date="2016" name="Nat. Commun.">
        <title>Thousands of microbial genomes shed light on interconnected biogeochemical processes in an aquifer system.</title>
        <authorList>
            <person name="Anantharaman K."/>
            <person name="Brown C.T."/>
            <person name="Hug L.A."/>
            <person name="Sharon I."/>
            <person name="Castelle C.J."/>
            <person name="Probst A.J."/>
            <person name="Thomas B.C."/>
            <person name="Singh A."/>
            <person name="Wilkins M.J."/>
            <person name="Karaoz U."/>
            <person name="Brodie E.L."/>
            <person name="Williams K.H."/>
            <person name="Hubbard S.S."/>
            <person name="Banfield J.F."/>
        </authorList>
    </citation>
    <scope>NUCLEOTIDE SEQUENCE [LARGE SCALE GENOMIC DNA]</scope>
</reference>
<feature type="domain" description="Methyltransferase type 11" evidence="1">
    <location>
        <begin position="26"/>
        <end position="119"/>
    </location>
</feature>
<dbReference type="GO" id="GO:0008757">
    <property type="term" value="F:S-adenosylmethionine-dependent methyltransferase activity"/>
    <property type="evidence" value="ECO:0007669"/>
    <property type="project" value="InterPro"/>
</dbReference>